<evidence type="ECO:0000313" key="2">
    <source>
        <dbReference type="EMBL" id="AWB24884.1"/>
    </source>
</evidence>
<name>A0A2R4WTM8_9HYPH</name>
<protein>
    <submittedName>
        <fullName evidence="2">Uncharacterized protein</fullName>
    </submittedName>
</protein>
<dbReference type="AlphaFoldDB" id="A0A2R4WTM8"/>
<accession>A0A2R4WTM8</accession>
<evidence type="ECO:0000313" key="3">
    <source>
        <dbReference type="Proteomes" id="UP000244755"/>
    </source>
</evidence>
<dbReference type="Proteomes" id="UP000244755">
    <property type="component" value="Chromosome 1"/>
</dbReference>
<evidence type="ECO:0000256" key="1">
    <source>
        <dbReference type="SAM" id="MobiDB-lite"/>
    </source>
</evidence>
<organism evidence="2 3">
    <name type="scientific">Methylobacterium currus</name>
    <dbReference type="NCBI Taxonomy" id="2051553"/>
    <lineage>
        <taxon>Bacteria</taxon>
        <taxon>Pseudomonadati</taxon>
        <taxon>Pseudomonadota</taxon>
        <taxon>Alphaproteobacteria</taxon>
        <taxon>Hyphomicrobiales</taxon>
        <taxon>Methylobacteriaceae</taxon>
        <taxon>Methylobacterium</taxon>
    </lineage>
</organism>
<sequence length="125" mass="13540">MLPAAAQSVGYVTGFPGRDPAGDDEIGWGPAYRPETSFSQPGTPPTPGDFAGAAYRARTGHGPYDAIQAPMRPVRGYQYQTPGDGYAPARSYGGPGYAPRARAVRVKHRHHARAKMYQAHRQVMR</sequence>
<dbReference type="OrthoDB" id="7998832at2"/>
<keyword evidence="3" id="KW-1185">Reference proteome</keyword>
<reference evidence="2 3" key="1">
    <citation type="submission" date="2018-04" db="EMBL/GenBank/DDBJ databases">
        <title>Methylobacterium sp. PR1016A genome.</title>
        <authorList>
            <person name="Park W."/>
        </authorList>
    </citation>
    <scope>NUCLEOTIDE SEQUENCE [LARGE SCALE GENOMIC DNA]</scope>
    <source>
        <strain evidence="2 3">PR1016A</strain>
    </source>
</reference>
<feature type="region of interest" description="Disordered" evidence="1">
    <location>
        <begin position="1"/>
        <end position="49"/>
    </location>
</feature>
<dbReference type="EMBL" id="CP028843">
    <property type="protein sequence ID" value="AWB24884.1"/>
    <property type="molecule type" value="Genomic_DNA"/>
</dbReference>
<proteinExistence type="predicted"/>
<dbReference type="KEGG" id="mee:DA075_14600"/>
<feature type="region of interest" description="Disordered" evidence="1">
    <location>
        <begin position="61"/>
        <end position="94"/>
    </location>
</feature>
<gene>
    <name evidence="2" type="ORF">DA075_14600</name>
</gene>